<proteinExistence type="predicted"/>
<evidence type="ECO:0008006" key="3">
    <source>
        <dbReference type="Google" id="ProtNLM"/>
    </source>
</evidence>
<keyword evidence="2" id="KW-1185">Reference proteome</keyword>
<accession>A0A4R6JRQ6</accession>
<evidence type="ECO:0000313" key="1">
    <source>
        <dbReference type="EMBL" id="TDO38727.1"/>
    </source>
</evidence>
<organism evidence="1 2">
    <name type="scientific">Paractinoplanes brasiliensis</name>
    <dbReference type="NCBI Taxonomy" id="52695"/>
    <lineage>
        <taxon>Bacteria</taxon>
        <taxon>Bacillati</taxon>
        <taxon>Actinomycetota</taxon>
        <taxon>Actinomycetes</taxon>
        <taxon>Micromonosporales</taxon>
        <taxon>Micromonosporaceae</taxon>
        <taxon>Paractinoplanes</taxon>
    </lineage>
</organism>
<dbReference type="OrthoDB" id="7171245at2"/>
<dbReference type="AlphaFoldDB" id="A0A4R6JRQ6"/>
<reference evidence="1 2" key="1">
    <citation type="submission" date="2019-03" db="EMBL/GenBank/DDBJ databases">
        <title>Sequencing the genomes of 1000 actinobacteria strains.</title>
        <authorList>
            <person name="Klenk H.-P."/>
        </authorList>
    </citation>
    <scope>NUCLEOTIDE SEQUENCE [LARGE SCALE GENOMIC DNA]</scope>
    <source>
        <strain evidence="1 2">DSM 43805</strain>
    </source>
</reference>
<dbReference type="EMBL" id="SNWR01000001">
    <property type="protein sequence ID" value="TDO38727.1"/>
    <property type="molecule type" value="Genomic_DNA"/>
</dbReference>
<sequence>MLPAVNAQASVTFNETTAYPPYAAARERVAARDWGGARQVVDGLPPAGRTYALRFAGELDGCEDFLREVVDRDPADSAAAAALAYRLIDIGWEIRTGHRAEHVSSKQFASFREWLCRAEAVLIDAVARSPRDPALWTARLMTARGLELGLAEVRRRYDKVAALDPHHLPAQWQLLQSLCPKWSGSWELLHPFAREAMLAAPPGSVQGSLVAEAHIEHWFDLPQGSDTAYLNSPAVRQELREAAERSVLHPDFGRVHGWVVAVSAFAFVFSLTGDRRHAARLFTLLGDFAAEHPWHYLPGDPAEHFERHRRRMLGGGAQ</sequence>
<evidence type="ECO:0000313" key="2">
    <source>
        <dbReference type="Proteomes" id="UP000294901"/>
    </source>
</evidence>
<comment type="caution">
    <text evidence="1">The sequence shown here is derived from an EMBL/GenBank/DDBJ whole genome shotgun (WGS) entry which is preliminary data.</text>
</comment>
<dbReference type="Proteomes" id="UP000294901">
    <property type="component" value="Unassembled WGS sequence"/>
</dbReference>
<protein>
    <recommendedName>
        <fullName evidence="3">DUF4034 domain-containing protein</fullName>
    </recommendedName>
</protein>
<gene>
    <name evidence="1" type="ORF">C8E87_2388</name>
</gene>
<name>A0A4R6JRQ6_9ACTN</name>